<reference evidence="2" key="1">
    <citation type="submission" date="2025-08" db="UniProtKB">
        <authorList>
            <consortium name="Ensembl"/>
        </authorList>
    </citation>
    <scope>IDENTIFICATION</scope>
</reference>
<dbReference type="SMART" id="SM00349">
    <property type="entry name" value="KRAB"/>
    <property type="match status" value="1"/>
</dbReference>
<dbReference type="PANTHER" id="PTHR23232:SF118">
    <property type="entry name" value="ZINC FINGER PROTEIN 746"/>
    <property type="match status" value="1"/>
</dbReference>
<dbReference type="AlphaFoldDB" id="A0A8B9NTF2"/>
<dbReference type="InterPro" id="IPR036051">
    <property type="entry name" value="KRAB_dom_sf"/>
</dbReference>
<reference evidence="2" key="2">
    <citation type="submission" date="2025-09" db="UniProtKB">
        <authorList>
            <consortium name="Ensembl"/>
        </authorList>
    </citation>
    <scope>IDENTIFICATION</scope>
</reference>
<accession>A0A8B9NTF2</accession>
<keyword evidence="3" id="KW-1185">Reference proteome</keyword>
<proteinExistence type="predicted"/>
<dbReference type="GO" id="GO:0006355">
    <property type="term" value="P:regulation of DNA-templated transcription"/>
    <property type="evidence" value="ECO:0007669"/>
    <property type="project" value="InterPro"/>
</dbReference>
<protein>
    <recommendedName>
        <fullName evidence="1">KRAB domain-containing protein</fullName>
    </recommendedName>
</protein>
<dbReference type="Ensembl" id="ENSAOWT00000000050.1">
    <property type="protein sequence ID" value="ENSAOWP00000000041.1"/>
    <property type="gene ID" value="ENSAOWG00000000038.1"/>
</dbReference>
<sequence>MCKLTQELNYGHFVSGAACVGVCATARRSKVEGTFSFLFQAIVTFEDVAISFLEDEWNESKEWQKELYKDVTRENYQALISLVTWMLRESESKDMRVPGCSWASRRARWRCRCFCRTLP</sequence>
<evidence type="ECO:0000313" key="2">
    <source>
        <dbReference type="Ensembl" id="ENSAOWP00000000041.1"/>
    </source>
</evidence>
<dbReference type="InterPro" id="IPR001909">
    <property type="entry name" value="KRAB"/>
</dbReference>
<dbReference type="SUPFAM" id="SSF109640">
    <property type="entry name" value="KRAB domain (Kruppel-associated box)"/>
    <property type="match status" value="1"/>
</dbReference>
<dbReference type="PROSITE" id="PS50805">
    <property type="entry name" value="KRAB"/>
    <property type="match status" value="1"/>
</dbReference>
<dbReference type="InterPro" id="IPR050169">
    <property type="entry name" value="Krueppel_C2H2_ZnF"/>
</dbReference>
<dbReference type="Pfam" id="PF01352">
    <property type="entry name" value="KRAB"/>
    <property type="match status" value="1"/>
</dbReference>
<organism evidence="2 3">
    <name type="scientific">Apteryx owenii</name>
    <name type="common">Little spotted kiwi</name>
    <dbReference type="NCBI Taxonomy" id="8824"/>
    <lineage>
        <taxon>Eukaryota</taxon>
        <taxon>Metazoa</taxon>
        <taxon>Chordata</taxon>
        <taxon>Craniata</taxon>
        <taxon>Vertebrata</taxon>
        <taxon>Euteleostomi</taxon>
        <taxon>Archelosauria</taxon>
        <taxon>Archosauria</taxon>
        <taxon>Dinosauria</taxon>
        <taxon>Saurischia</taxon>
        <taxon>Theropoda</taxon>
        <taxon>Coelurosauria</taxon>
        <taxon>Aves</taxon>
        <taxon>Palaeognathae</taxon>
        <taxon>Apterygiformes</taxon>
        <taxon>Apterygidae</taxon>
        <taxon>Apteryx</taxon>
    </lineage>
</organism>
<dbReference type="PANTHER" id="PTHR23232">
    <property type="entry name" value="KRAB DOMAIN C2H2 ZINC FINGER"/>
    <property type="match status" value="1"/>
</dbReference>
<evidence type="ECO:0000259" key="1">
    <source>
        <dbReference type="PROSITE" id="PS50805"/>
    </source>
</evidence>
<dbReference type="Gene3D" id="6.10.140.140">
    <property type="match status" value="1"/>
</dbReference>
<name>A0A8B9NTF2_APTOW</name>
<dbReference type="Proteomes" id="UP000694424">
    <property type="component" value="Unplaced"/>
</dbReference>
<dbReference type="CDD" id="cd07765">
    <property type="entry name" value="KRAB_A-box"/>
    <property type="match status" value="1"/>
</dbReference>
<feature type="domain" description="KRAB" evidence="1">
    <location>
        <begin position="43"/>
        <end position="119"/>
    </location>
</feature>
<dbReference type="PROSITE" id="PS51257">
    <property type="entry name" value="PROKAR_LIPOPROTEIN"/>
    <property type="match status" value="1"/>
</dbReference>
<evidence type="ECO:0000313" key="3">
    <source>
        <dbReference type="Proteomes" id="UP000694424"/>
    </source>
</evidence>